<sequence length="172" mass="20070">MFLQYKQRLTHELLSTFLAEVTSIVNVRPLISVSTDPDKPFILTPATLLTQKASIPFTHECGYGPKDILRSQWKFIQHLTETFWSRWRREYLSSIQTRTKWRSHEPNLETGNVVLLKDDQAARNEWPLGLIMRVFPSEDNLIRKGEVRISRKDGTKHLLKPVTEIVLLCLED</sequence>
<dbReference type="InterPro" id="IPR040676">
    <property type="entry name" value="DUF5641"/>
</dbReference>
<dbReference type="PANTHER" id="PTHR47331">
    <property type="entry name" value="PHD-TYPE DOMAIN-CONTAINING PROTEIN"/>
    <property type="match status" value="1"/>
</dbReference>
<dbReference type="AlphaFoldDB" id="A0A812CCN8"/>
<name>A0A812CCN8_ACAPH</name>
<evidence type="ECO:0000259" key="1">
    <source>
        <dbReference type="Pfam" id="PF18701"/>
    </source>
</evidence>
<dbReference type="Pfam" id="PF18701">
    <property type="entry name" value="DUF5641"/>
    <property type="match status" value="1"/>
</dbReference>
<dbReference type="OrthoDB" id="6145901at2759"/>
<comment type="caution">
    <text evidence="2">The sequence shown here is derived from an EMBL/GenBank/DDBJ whole genome shotgun (WGS) entry which is preliminary data.</text>
</comment>
<proteinExistence type="predicted"/>
<evidence type="ECO:0000313" key="2">
    <source>
        <dbReference type="EMBL" id="CAE1260781.1"/>
    </source>
</evidence>
<dbReference type="Proteomes" id="UP000597762">
    <property type="component" value="Unassembled WGS sequence"/>
</dbReference>
<organism evidence="2 3">
    <name type="scientific">Acanthosepion pharaonis</name>
    <name type="common">Pharaoh cuttlefish</name>
    <name type="synonym">Sepia pharaonis</name>
    <dbReference type="NCBI Taxonomy" id="158019"/>
    <lineage>
        <taxon>Eukaryota</taxon>
        <taxon>Metazoa</taxon>
        <taxon>Spiralia</taxon>
        <taxon>Lophotrochozoa</taxon>
        <taxon>Mollusca</taxon>
        <taxon>Cephalopoda</taxon>
        <taxon>Coleoidea</taxon>
        <taxon>Decapodiformes</taxon>
        <taxon>Sepiida</taxon>
        <taxon>Sepiina</taxon>
        <taxon>Sepiidae</taxon>
        <taxon>Acanthosepion</taxon>
    </lineage>
</organism>
<gene>
    <name evidence="2" type="ORF">SPHA_32401</name>
</gene>
<dbReference type="EMBL" id="CAHIKZ030001347">
    <property type="protein sequence ID" value="CAE1260781.1"/>
    <property type="molecule type" value="Genomic_DNA"/>
</dbReference>
<keyword evidence="3" id="KW-1185">Reference proteome</keyword>
<reference evidence="2" key="1">
    <citation type="submission" date="2021-01" db="EMBL/GenBank/DDBJ databases">
        <authorList>
            <person name="Li R."/>
            <person name="Bekaert M."/>
        </authorList>
    </citation>
    <scope>NUCLEOTIDE SEQUENCE</scope>
    <source>
        <strain evidence="2">Farmed</strain>
    </source>
</reference>
<accession>A0A812CCN8</accession>
<protein>
    <recommendedName>
        <fullName evidence="1">DUF5641 domain-containing protein</fullName>
    </recommendedName>
</protein>
<evidence type="ECO:0000313" key="3">
    <source>
        <dbReference type="Proteomes" id="UP000597762"/>
    </source>
</evidence>
<feature type="domain" description="DUF5641" evidence="1">
    <location>
        <begin position="71"/>
        <end position="166"/>
    </location>
</feature>
<dbReference type="PANTHER" id="PTHR47331:SF6">
    <property type="entry name" value="DOUBLECORTIN DOMAIN-CONTAINING PROTEIN"/>
    <property type="match status" value="1"/>
</dbReference>